<keyword evidence="2" id="KW-1185">Reference proteome</keyword>
<dbReference type="Gene3D" id="3.30.1330.30">
    <property type="match status" value="1"/>
</dbReference>
<protein>
    <recommendedName>
        <fullName evidence="3">DUF1694 domain-containing protein</fullName>
    </recommendedName>
</protein>
<name>A0A0R2FLK8_9LACO</name>
<dbReference type="EMBL" id="AYZJ01000019">
    <property type="protein sequence ID" value="KRN25076.1"/>
    <property type="molecule type" value="Genomic_DNA"/>
</dbReference>
<dbReference type="InterPro" id="IPR029064">
    <property type="entry name" value="Ribosomal_eL30-like_sf"/>
</dbReference>
<proteinExistence type="predicted"/>
<reference evidence="1 2" key="1">
    <citation type="journal article" date="2015" name="Genome Announc.">
        <title>Expanding the biotechnology potential of lactobacilli through comparative genomics of 213 strains and associated genera.</title>
        <authorList>
            <person name="Sun Z."/>
            <person name="Harris H.M."/>
            <person name="McCann A."/>
            <person name="Guo C."/>
            <person name="Argimon S."/>
            <person name="Zhang W."/>
            <person name="Yang X."/>
            <person name="Jeffery I.B."/>
            <person name="Cooney J.C."/>
            <person name="Kagawa T.F."/>
            <person name="Liu W."/>
            <person name="Song Y."/>
            <person name="Salvetti E."/>
            <person name="Wrobel A."/>
            <person name="Rasinkangas P."/>
            <person name="Parkhill J."/>
            <person name="Rea M.C."/>
            <person name="O'Sullivan O."/>
            <person name="Ritari J."/>
            <person name="Douillard F.P."/>
            <person name="Paul Ross R."/>
            <person name="Yang R."/>
            <person name="Briner A.E."/>
            <person name="Felis G.E."/>
            <person name="de Vos W.M."/>
            <person name="Barrangou R."/>
            <person name="Klaenhammer T.R."/>
            <person name="Caufield P.W."/>
            <person name="Cui Y."/>
            <person name="Zhang H."/>
            <person name="O'Toole P.W."/>
        </authorList>
    </citation>
    <scope>NUCLEOTIDE SEQUENCE [LARGE SCALE GENOMIC DNA]</scope>
    <source>
        <strain evidence="1 2">DSM 22697</strain>
    </source>
</reference>
<dbReference type="PIRSF" id="PIRSF034303">
    <property type="entry name" value="DUF1694"/>
    <property type="match status" value="1"/>
</dbReference>
<dbReference type="PATRIC" id="fig|1423730.4.peg.1042"/>
<dbReference type="STRING" id="1423730.FC75_GL000988"/>
<sequence length="153" mass="16554">MTMADDDLQQHLNSSIFGPPQTNPDERRHFLGSLRERVAIRVLNQDVEEPSALTAVKNALAKYADQPGFKLLINGKLDPELTAPYMQAASAKNVQFTLVNDGTASLASAAAGILLVASQAINIKDIDLSTPSDVTSPAQKTDKKRGFFGRLFN</sequence>
<dbReference type="AlphaFoldDB" id="A0A0R2FLK8"/>
<evidence type="ECO:0008006" key="3">
    <source>
        <dbReference type="Google" id="ProtNLM"/>
    </source>
</evidence>
<dbReference type="SUPFAM" id="SSF160515">
    <property type="entry name" value="YueI-like"/>
    <property type="match status" value="1"/>
</dbReference>
<evidence type="ECO:0000313" key="1">
    <source>
        <dbReference type="EMBL" id="KRN25076.1"/>
    </source>
</evidence>
<organism evidence="1 2">
    <name type="scientific">Lacticaseibacillus camelliae DSM 22697 = JCM 13995</name>
    <dbReference type="NCBI Taxonomy" id="1423730"/>
    <lineage>
        <taxon>Bacteria</taxon>
        <taxon>Bacillati</taxon>
        <taxon>Bacillota</taxon>
        <taxon>Bacilli</taxon>
        <taxon>Lactobacillales</taxon>
        <taxon>Lactobacillaceae</taxon>
        <taxon>Lacticaseibacillus</taxon>
    </lineage>
</organism>
<dbReference type="Proteomes" id="UP000050865">
    <property type="component" value="Unassembled WGS sequence"/>
</dbReference>
<comment type="caution">
    <text evidence="1">The sequence shown here is derived from an EMBL/GenBank/DDBJ whole genome shotgun (WGS) entry which is preliminary data.</text>
</comment>
<evidence type="ECO:0000313" key="2">
    <source>
        <dbReference type="Proteomes" id="UP000050865"/>
    </source>
</evidence>
<dbReference type="Pfam" id="PF07997">
    <property type="entry name" value="DUF1694"/>
    <property type="match status" value="1"/>
</dbReference>
<accession>A0A0R2FLK8</accession>
<gene>
    <name evidence="1" type="ORF">FC75_GL000988</name>
</gene>
<dbReference type="InterPro" id="IPR012543">
    <property type="entry name" value="DUF1694"/>
</dbReference>